<gene>
    <name evidence="1" type="ORF">Bca52824_054112</name>
</gene>
<comment type="caution">
    <text evidence="1">The sequence shown here is derived from an EMBL/GenBank/DDBJ whole genome shotgun (WGS) entry which is preliminary data.</text>
</comment>
<dbReference type="AlphaFoldDB" id="A0A8X7R7A1"/>
<keyword evidence="2" id="KW-1185">Reference proteome</keyword>
<sequence>MFVGTLQKQRTYVVKEWVGAPARHANNFLGEMSDGTTWLGRRNLHITCGNPIHISFIRIQRMCNKLDLRNGLITMDTRTLRVRTRRQSTL</sequence>
<accession>A0A8X7R7A1</accession>
<organism evidence="1 2">
    <name type="scientific">Brassica carinata</name>
    <name type="common">Ethiopian mustard</name>
    <name type="synonym">Abyssinian cabbage</name>
    <dbReference type="NCBI Taxonomy" id="52824"/>
    <lineage>
        <taxon>Eukaryota</taxon>
        <taxon>Viridiplantae</taxon>
        <taxon>Streptophyta</taxon>
        <taxon>Embryophyta</taxon>
        <taxon>Tracheophyta</taxon>
        <taxon>Spermatophyta</taxon>
        <taxon>Magnoliopsida</taxon>
        <taxon>eudicotyledons</taxon>
        <taxon>Gunneridae</taxon>
        <taxon>Pentapetalae</taxon>
        <taxon>rosids</taxon>
        <taxon>malvids</taxon>
        <taxon>Brassicales</taxon>
        <taxon>Brassicaceae</taxon>
        <taxon>Brassiceae</taxon>
        <taxon>Brassica</taxon>
    </lineage>
</organism>
<evidence type="ECO:0000313" key="1">
    <source>
        <dbReference type="EMBL" id="KAG2282892.1"/>
    </source>
</evidence>
<evidence type="ECO:0000313" key="2">
    <source>
        <dbReference type="Proteomes" id="UP000886595"/>
    </source>
</evidence>
<proteinExistence type="predicted"/>
<reference evidence="1 2" key="1">
    <citation type="submission" date="2020-02" db="EMBL/GenBank/DDBJ databases">
        <authorList>
            <person name="Ma Q."/>
            <person name="Huang Y."/>
            <person name="Song X."/>
            <person name="Pei D."/>
        </authorList>
    </citation>
    <scope>NUCLEOTIDE SEQUENCE [LARGE SCALE GENOMIC DNA]</scope>
    <source>
        <strain evidence="1">Sxm20200214</strain>
        <tissue evidence="1">Leaf</tissue>
    </source>
</reference>
<protein>
    <submittedName>
        <fullName evidence="1">Uncharacterized protein</fullName>
    </submittedName>
</protein>
<dbReference type="EMBL" id="JAAMPC010000011">
    <property type="protein sequence ID" value="KAG2282892.1"/>
    <property type="molecule type" value="Genomic_DNA"/>
</dbReference>
<dbReference type="Proteomes" id="UP000886595">
    <property type="component" value="Unassembled WGS sequence"/>
</dbReference>
<name>A0A8X7R7A1_BRACI</name>